<keyword evidence="4 5" id="KW-0472">Membrane</keyword>
<feature type="transmembrane region" description="Helical" evidence="5">
    <location>
        <begin position="122"/>
        <end position="143"/>
    </location>
</feature>
<protein>
    <recommendedName>
        <fullName evidence="6">Ion transport domain-containing protein</fullName>
    </recommendedName>
</protein>
<feature type="transmembrane region" description="Helical" evidence="5">
    <location>
        <begin position="245"/>
        <end position="268"/>
    </location>
</feature>
<evidence type="ECO:0000313" key="8">
    <source>
        <dbReference type="Proteomes" id="UP001165082"/>
    </source>
</evidence>
<comment type="subcellular location">
    <subcellularLocation>
        <location evidence="1">Membrane</location>
        <topology evidence="1">Multi-pass membrane protein</topology>
    </subcellularLocation>
</comment>
<evidence type="ECO:0000256" key="1">
    <source>
        <dbReference type="ARBA" id="ARBA00004141"/>
    </source>
</evidence>
<evidence type="ECO:0000256" key="4">
    <source>
        <dbReference type="ARBA" id="ARBA00023136"/>
    </source>
</evidence>
<dbReference type="InterPro" id="IPR005821">
    <property type="entry name" value="Ion_trans_dom"/>
</dbReference>
<name>A0A9W7L2Y2_9STRA</name>
<feature type="transmembrane region" description="Helical" evidence="5">
    <location>
        <begin position="288"/>
        <end position="306"/>
    </location>
</feature>
<evidence type="ECO:0000256" key="5">
    <source>
        <dbReference type="SAM" id="Phobius"/>
    </source>
</evidence>
<evidence type="ECO:0000256" key="2">
    <source>
        <dbReference type="ARBA" id="ARBA00022692"/>
    </source>
</evidence>
<keyword evidence="2 5" id="KW-0812">Transmembrane</keyword>
<organism evidence="7 8">
    <name type="scientific">Triparma retinervis</name>
    <dbReference type="NCBI Taxonomy" id="2557542"/>
    <lineage>
        <taxon>Eukaryota</taxon>
        <taxon>Sar</taxon>
        <taxon>Stramenopiles</taxon>
        <taxon>Ochrophyta</taxon>
        <taxon>Bolidophyceae</taxon>
        <taxon>Parmales</taxon>
        <taxon>Triparmaceae</taxon>
        <taxon>Triparma</taxon>
    </lineage>
</organism>
<dbReference type="GO" id="GO:0016020">
    <property type="term" value="C:membrane"/>
    <property type="evidence" value="ECO:0007669"/>
    <property type="project" value="UniProtKB-SubCell"/>
</dbReference>
<dbReference type="PANTHER" id="PTHR46726">
    <property type="entry name" value="TWO PORE CHANNEL 3"/>
    <property type="match status" value="1"/>
</dbReference>
<proteinExistence type="predicted"/>
<dbReference type="OrthoDB" id="416585at2759"/>
<comment type="caution">
    <text evidence="7">The sequence shown here is derived from an EMBL/GenBank/DDBJ whole genome shotgun (WGS) entry which is preliminary data.</text>
</comment>
<feature type="non-terminal residue" evidence="7">
    <location>
        <position position="1"/>
    </location>
</feature>
<dbReference type="GO" id="GO:0005216">
    <property type="term" value="F:monoatomic ion channel activity"/>
    <property type="evidence" value="ECO:0007669"/>
    <property type="project" value="InterPro"/>
</dbReference>
<evidence type="ECO:0000259" key="6">
    <source>
        <dbReference type="Pfam" id="PF00520"/>
    </source>
</evidence>
<feature type="transmembrane region" description="Helical" evidence="5">
    <location>
        <begin position="81"/>
        <end position="107"/>
    </location>
</feature>
<feature type="transmembrane region" description="Helical" evidence="5">
    <location>
        <begin position="189"/>
        <end position="210"/>
    </location>
</feature>
<dbReference type="Pfam" id="PF00520">
    <property type="entry name" value="Ion_trans"/>
    <property type="match status" value="1"/>
</dbReference>
<feature type="transmembrane region" description="Helical" evidence="5">
    <location>
        <begin position="318"/>
        <end position="340"/>
    </location>
</feature>
<reference evidence="7" key="1">
    <citation type="submission" date="2022-07" db="EMBL/GenBank/DDBJ databases">
        <title>Genome analysis of Parmales, a sister group of diatoms, reveals the evolutionary specialization of diatoms from phago-mixotrophs to photoautotrophs.</title>
        <authorList>
            <person name="Ban H."/>
            <person name="Sato S."/>
            <person name="Yoshikawa S."/>
            <person name="Kazumasa Y."/>
            <person name="Nakamura Y."/>
            <person name="Ichinomiya M."/>
            <person name="Saitoh K."/>
            <person name="Sato N."/>
            <person name="Blanc-Mathieu R."/>
            <person name="Endo H."/>
            <person name="Kuwata A."/>
            <person name="Ogata H."/>
        </authorList>
    </citation>
    <scope>NUCLEOTIDE SEQUENCE</scope>
</reference>
<sequence length="347" mass="39523">LAVRKNSNVGNLHAKAAEIDQITLTERRLDLLNLHKYLGSSVLSDYSTEHRVDMAAVLLFDAINNLTTRHRIADVRDRNRYLFVHGAAFRGYFVTPVCVLHMMLIFIEDPSEFTFSARRNTALILDVACVAFHLLHFVLRLYLRHTPTDQPNDAGVQALSRFNSFKQSFRKKLAMGKQFMKGRTEQFELASFIIAIGMCLEAVVYASSGYDSGVPRYMRCFRVVFLVDAQPLLKRLVRNCLSSLIALREVLMLGSAIIIFFSLTAIVVWPPDTTAEGATHFYSIHRSIMSFVFASMGAVNFPDIMLPAVNEDYRSTCIFFMLFMILVVVWLLNLCLAVVYQQYRSFL</sequence>
<dbReference type="Proteomes" id="UP001165082">
    <property type="component" value="Unassembled WGS sequence"/>
</dbReference>
<keyword evidence="3 5" id="KW-1133">Transmembrane helix</keyword>
<dbReference type="AlphaFoldDB" id="A0A9W7L2Y2"/>
<accession>A0A9W7L2Y2</accession>
<dbReference type="PANTHER" id="PTHR46726:SF1">
    <property type="entry name" value="TWO-PORE CALCIUM CHANNEL 3"/>
    <property type="match status" value="1"/>
</dbReference>
<gene>
    <name evidence="7" type="ORF">TrRE_jg8772</name>
</gene>
<feature type="domain" description="Ion transport" evidence="6">
    <location>
        <begin position="92"/>
        <end position="343"/>
    </location>
</feature>
<dbReference type="EMBL" id="BRXZ01008292">
    <property type="protein sequence ID" value="GMI24143.1"/>
    <property type="molecule type" value="Genomic_DNA"/>
</dbReference>
<evidence type="ECO:0000313" key="7">
    <source>
        <dbReference type="EMBL" id="GMI24143.1"/>
    </source>
</evidence>
<keyword evidence="8" id="KW-1185">Reference proteome</keyword>
<dbReference type="Gene3D" id="1.10.287.70">
    <property type="match status" value="1"/>
</dbReference>
<feature type="non-terminal residue" evidence="7">
    <location>
        <position position="347"/>
    </location>
</feature>
<dbReference type="SUPFAM" id="SSF81324">
    <property type="entry name" value="Voltage-gated potassium channels"/>
    <property type="match status" value="1"/>
</dbReference>
<evidence type="ECO:0000256" key="3">
    <source>
        <dbReference type="ARBA" id="ARBA00022989"/>
    </source>
</evidence>